<evidence type="ECO:0000259" key="2">
    <source>
        <dbReference type="Pfam" id="PF25831"/>
    </source>
</evidence>
<dbReference type="Pfam" id="PF25834">
    <property type="entry name" value="Fn3_SaeA_4th"/>
    <property type="match status" value="1"/>
</dbReference>
<dbReference type="KEGG" id="mne:D174_05935"/>
<feature type="region of interest" description="Disordered" evidence="1">
    <location>
        <begin position="77"/>
        <end position="107"/>
    </location>
</feature>
<accession>V5X9R9</accession>
<dbReference type="EMBL" id="CP006936">
    <property type="protein sequence ID" value="AHC24154.1"/>
    <property type="molecule type" value="Genomic_DNA"/>
</dbReference>
<sequence>MTGPQHAAEADDARLSELMAWRQQLVDAGKVSRTSLKEAHLRQVLRFGGTDVEQIRAMLPGSAAEHAEELARLLDGLGTPAQASPPTTGGERGRHHADSTPPVGDAAVSAQVGGQDEALIHASDFAEFTFGDQHPEPLTITPRRRRDAAGKPAALELSWPPHQPERPDTVLIYRLVSGEDTRPYSPDRADLLTVTTATSGTDDRPPVGALRYYQVWVNVGTTRADALAAQPIKHAETVLVSPVQDFSLREDNGRVIGQWSVTNSVRVVYVSRVPIGEVDRVGLQHRILADRDNLDGFVDAEAARGERFRYVVRAAAPVDGVLRLSESVEADVEISAVLTAVEDLTIANNPDGESVDLRWTAPPAGRVVIYRSQNGPQAGAEDTEIPEVALEQVGLTPEMRLTQPSALIPDTAGPSAGVMAGVTWPQGWSRAYLTPVTLLAGRALVGRSLSSVRTAGIRDVELAEYCNKQVLTFDWPNGAAAVEMHIAPKGYDARNGLSGQSKEISREDYDRYGGMQLTARELPIAGCSVHLSPVAFSGGRRVTGAVCSLEYAGLLRLQYAVRLGHDPDGWPAYAHVAMRAEVDVPGSPAFVLVHNRERIPLSANDGEAIDAAPLDANGRLREQPSKELRWSQLTTHGAGELWAANLRGRRGWIRLFVNTHSPDRLRTIALLDPPVETLYLSQVTP</sequence>
<protein>
    <submittedName>
        <fullName evidence="8">Uncharacterized protein</fullName>
    </submittedName>
</protein>
<evidence type="ECO:0000256" key="1">
    <source>
        <dbReference type="SAM" id="MobiDB-lite"/>
    </source>
</evidence>
<evidence type="ECO:0000259" key="5">
    <source>
        <dbReference type="Pfam" id="PF25834"/>
    </source>
</evidence>
<feature type="domain" description="SaeA third Fn3-like" evidence="5">
    <location>
        <begin position="348"/>
        <end position="448"/>
    </location>
</feature>
<dbReference type="InterPro" id="IPR058695">
    <property type="entry name" value="SaeA_N"/>
</dbReference>
<proteinExistence type="predicted"/>
<organism evidence="8 9">
    <name type="scientific">Mycolicibacterium neoaurum VKM Ac-1815D</name>
    <dbReference type="NCBI Taxonomy" id="700508"/>
    <lineage>
        <taxon>Bacteria</taxon>
        <taxon>Bacillati</taxon>
        <taxon>Actinomycetota</taxon>
        <taxon>Actinomycetes</taxon>
        <taxon>Mycobacteriales</taxon>
        <taxon>Mycobacteriaceae</taxon>
        <taxon>Mycolicibacterium</taxon>
    </lineage>
</organism>
<feature type="domain" description="SaeA first Fn3-like" evidence="3">
    <location>
        <begin position="151"/>
        <end position="238"/>
    </location>
</feature>
<dbReference type="Proteomes" id="UP000018763">
    <property type="component" value="Chromosome"/>
</dbReference>
<dbReference type="eggNOG" id="ENOG50332MG">
    <property type="taxonomic scope" value="Bacteria"/>
</dbReference>
<dbReference type="GeneID" id="43449042"/>
<dbReference type="InterPro" id="IPR058693">
    <property type="entry name" value="Fn3_SaeA_3rd"/>
</dbReference>
<evidence type="ECO:0000313" key="9">
    <source>
        <dbReference type="Proteomes" id="UP000018763"/>
    </source>
</evidence>
<dbReference type="InterPro" id="IPR058692">
    <property type="entry name" value="Fn3_SaeA_2nd"/>
</dbReference>
<evidence type="ECO:0000259" key="6">
    <source>
        <dbReference type="Pfam" id="PF25835"/>
    </source>
</evidence>
<dbReference type="HOGENOM" id="CLU_397843_0_0_11"/>
<feature type="domain" description="SaeA second Fn3-like" evidence="4">
    <location>
        <begin position="243"/>
        <end position="333"/>
    </location>
</feature>
<dbReference type="Pfam" id="PF25833">
    <property type="entry name" value="Fn3_SaeA_3rd"/>
    <property type="match status" value="1"/>
</dbReference>
<evidence type="ECO:0000313" key="8">
    <source>
        <dbReference type="EMBL" id="AHC24154.1"/>
    </source>
</evidence>
<feature type="domain" description="SaeA fifth Fn3-like" evidence="7">
    <location>
        <begin position="554"/>
        <end position="678"/>
    </location>
</feature>
<feature type="domain" description="SaeA fourth Fn3-like" evidence="6">
    <location>
        <begin position="457"/>
        <end position="549"/>
    </location>
</feature>
<dbReference type="Pfam" id="PF25832">
    <property type="entry name" value="Fn3_SaeA_2nd"/>
    <property type="match status" value="1"/>
</dbReference>
<dbReference type="RefSeq" id="WP_019513905.1">
    <property type="nucleotide sequence ID" value="NC_023036.2"/>
</dbReference>
<dbReference type="Pfam" id="PF25836">
    <property type="entry name" value="Fn3_SaeA_6th"/>
    <property type="match status" value="1"/>
</dbReference>
<evidence type="ECO:0000259" key="7">
    <source>
        <dbReference type="Pfam" id="PF25836"/>
    </source>
</evidence>
<name>V5X9R9_MYCNE</name>
<keyword evidence="9" id="KW-1185">Reference proteome</keyword>
<dbReference type="InterPro" id="IPR058694">
    <property type="entry name" value="Fn3_SaeA_4th"/>
</dbReference>
<evidence type="ECO:0000259" key="4">
    <source>
        <dbReference type="Pfam" id="PF25833"/>
    </source>
</evidence>
<dbReference type="AlphaFoldDB" id="V5X9R9"/>
<dbReference type="InterPro" id="IPR058691">
    <property type="entry name" value="Fn3_SaeA_1st"/>
</dbReference>
<dbReference type="Pfam" id="PF25831">
    <property type="entry name" value="SaeA_1st"/>
    <property type="match status" value="1"/>
</dbReference>
<gene>
    <name evidence="8" type="ORF">D174_05935</name>
</gene>
<reference evidence="8 9" key="1">
    <citation type="journal article" date="2014" name="Genome Announc.">
        <title>Complete Genome Sequence of Sterol-Transforming Mycobacterium neoaurum Strain VKM Ac-1815D.</title>
        <authorList>
            <person name="Shtratnikova V.Y."/>
            <person name="Bragin E.Y."/>
            <person name="Dovbnya D.V."/>
            <person name="Pekov Y.A."/>
            <person name="Schelkunov M.I."/>
            <person name="Strizhov N."/>
            <person name="Ivashina T.V."/>
            <person name="Ashapkin V.V."/>
            <person name="Donova M.V."/>
        </authorList>
    </citation>
    <scope>NUCLEOTIDE SEQUENCE [LARGE SCALE GENOMIC DNA]</scope>
    <source>
        <strain evidence="8 9">VKM Ac-1815D</strain>
    </source>
</reference>
<evidence type="ECO:0000259" key="3">
    <source>
        <dbReference type="Pfam" id="PF25832"/>
    </source>
</evidence>
<feature type="domain" description="SaeA N-terminal" evidence="2">
    <location>
        <begin position="14"/>
        <end position="74"/>
    </location>
</feature>
<feature type="region of interest" description="Disordered" evidence="1">
    <location>
        <begin position="131"/>
        <end position="162"/>
    </location>
</feature>
<dbReference type="InterPro" id="IPR058696">
    <property type="entry name" value="Fn3_SaeA_5th"/>
</dbReference>
<dbReference type="Pfam" id="PF25835">
    <property type="entry name" value="Fn3_SaeA_5th"/>
    <property type="match status" value="1"/>
</dbReference>